<dbReference type="GO" id="GO:0000166">
    <property type="term" value="F:nucleotide binding"/>
    <property type="evidence" value="ECO:0007669"/>
    <property type="project" value="UniProtKB-KW"/>
</dbReference>
<dbReference type="SUPFAM" id="SSF56112">
    <property type="entry name" value="Protein kinase-like (PK-like)"/>
    <property type="match status" value="1"/>
</dbReference>
<dbReference type="GO" id="GO:0005886">
    <property type="term" value="C:plasma membrane"/>
    <property type="evidence" value="ECO:0007669"/>
    <property type="project" value="TreeGrafter"/>
</dbReference>
<dbReference type="InterPro" id="IPR050401">
    <property type="entry name" value="Cyclic_nucleotide_synthase"/>
</dbReference>
<dbReference type="PANTHER" id="PTHR11920">
    <property type="entry name" value="GUANYLYL CYCLASE"/>
    <property type="match status" value="1"/>
</dbReference>
<keyword evidence="2" id="KW-0456">Lyase</keyword>
<reference evidence="4" key="2">
    <citation type="journal article" date="2016" name="Sci. Rep.">
        <title>Dictyocaulus viviparus genome, variome and transcriptome elucidate lungworm biology and support future intervention.</title>
        <authorList>
            <person name="McNulty S.N."/>
            <person name="Strube C."/>
            <person name="Rosa B.A."/>
            <person name="Martin J.C."/>
            <person name="Tyagi R."/>
            <person name="Choi Y.J."/>
            <person name="Wang Q."/>
            <person name="Hallsworth Pepin K."/>
            <person name="Zhang X."/>
            <person name="Ozersky P."/>
            <person name="Wilson R.K."/>
            <person name="Sternberg P.W."/>
            <person name="Gasser R.B."/>
            <person name="Mitreva M."/>
        </authorList>
    </citation>
    <scope>NUCLEOTIDE SEQUENCE [LARGE SCALE GENOMIC DNA]</scope>
    <source>
        <strain evidence="4">HannoverDv2000</strain>
    </source>
</reference>
<dbReference type="Gene3D" id="1.10.510.10">
    <property type="entry name" value="Transferase(Phosphotransferase) domain 1"/>
    <property type="match status" value="2"/>
</dbReference>
<evidence type="ECO:0000256" key="1">
    <source>
        <dbReference type="ARBA" id="ARBA00022741"/>
    </source>
</evidence>
<dbReference type="GO" id="GO:0007168">
    <property type="term" value="P:receptor guanylyl cyclase signaling pathway"/>
    <property type="evidence" value="ECO:0007669"/>
    <property type="project" value="TreeGrafter"/>
</dbReference>
<reference evidence="3 4" key="1">
    <citation type="submission" date="2013-11" db="EMBL/GenBank/DDBJ databases">
        <title>Draft genome of the bovine lungworm Dictyocaulus viviparus.</title>
        <authorList>
            <person name="Mitreva M."/>
        </authorList>
    </citation>
    <scope>NUCLEOTIDE SEQUENCE [LARGE SCALE GENOMIC DNA]</scope>
    <source>
        <strain evidence="3 4">HannoverDv2000</strain>
    </source>
</reference>
<evidence type="ECO:0000313" key="4">
    <source>
        <dbReference type="Proteomes" id="UP000053766"/>
    </source>
</evidence>
<dbReference type="Proteomes" id="UP000053766">
    <property type="component" value="Unassembled WGS sequence"/>
</dbReference>
<evidence type="ECO:0008006" key="5">
    <source>
        <dbReference type="Google" id="ProtNLM"/>
    </source>
</evidence>
<organism evidence="3 4">
    <name type="scientific">Dictyocaulus viviparus</name>
    <name type="common">Bovine lungworm</name>
    <dbReference type="NCBI Taxonomy" id="29172"/>
    <lineage>
        <taxon>Eukaryota</taxon>
        <taxon>Metazoa</taxon>
        <taxon>Ecdysozoa</taxon>
        <taxon>Nematoda</taxon>
        <taxon>Chromadorea</taxon>
        <taxon>Rhabditida</taxon>
        <taxon>Rhabditina</taxon>
        <taxon>Rhabditomorpha</taxon>
        <taxon>Strongyloidea</taxon>
        <taxon>Metastrongylidae</taxon>
        <taxon>Dictyocaulus</taxon>
    </lineage>
</organism>
<dbReference type="PANTHER" id="PTHR11920:SF493">
    <property type="entry name" value="RECEPTOR-TYPE GUANYLATE CYCLASE GCY-22"/>
    <property type="match status" value="1"/>
</dbReference>
<evidence type="ECO:0000313" key="3">
    <source>
        <dbReference type="EMBL" id="KJH42825.1"/>
    </source>
</evidence>
<dbReference type="InterPro" id="IPR011009">
    <property type="entry name" value="Kinase-like_dom_sf"/>
</dbReference>
<dbReference type="STRING" id="29172.A0A0D8XDW8"/>
<dbReference type="AlphaFoldDB" id="A0A0D8XDW8"/>
<evidence type="ECO:0000256" key="2">
    <source>
        <dbReference type="ARBA" id="ARBA00023239"/>
    </source>
</evidence>
<sequence length="201" mass="23294">MSSRSLQNSIASSSRVTIDSKKVRTKDFNNYEDTQHQAFYVFGEEFVVARKHAARLTLTKADNLMLRKMRNIDHDNLCRFIGLSVDGPQILSVWKYCARKSLKEILGKSAIQMDWFIKYSFIYDICEIKVTFFGLNAIKATEIREPMDNLWLAPEHIRDPLLPPTKEGDIYSFAIICSEIITWKSAWDLENQDYDINGNLI</sequence>
<gene>
    <name evidence="3" type="ORF">DICVIV_11175</name>
</gene>
<keyword evidence="1" id="KW-0547">Nucleotide-binding</keyword>
<dbReference type="EMBL" id="KN716620">
    <property type="protein sequence ID" value="KJH42825.1"/>
    <property type="molecule type" value="Genomic_DNA"/>
</dbReference>
<dbReference type="GO" id="GO:0004383">
    <property type="term" value="F:guanylate cyclase activity"/>
    <property type="evidence" value="ECO:0007669"/>
    <property type="project" value="TreeGrafter"/>
</dbReference>
<name>A0A0D8XDW8_DICVI</name>
<accession>A0A0D8XDW8</accession>
<dbReference type="OrthoDB" id="5831869at2759"/>
<proteinExistence type="predicted"/>
<dbReference type="GO" id="GO:0001653">
    <property type="term" value="F:peptide receptor activity"/>
    <property type="evidence" value="ECO:0007669"/>
    <property type="project" value="TreeGrafter"/>
</dbReference>
<protein>
    <recommendedName>
        <fullName evidence="5">Protein kinase domain-containing protein</fullName>
    </recommendedName>
</protein>
<keyword evidence="4" id="KW-1185">Reference proteome</keyword>
<dbReference type="GO" id="GO:0004016">
    <property type="term" value="F:adenylate cyclase activity"/>
    <property type="evidence" value="ECO:0007669"/>
    <property type="project" value="TreeGrafter"/>
</dbReference>